<dbReference type="EMBL" id="LSNE01000005">
    <property type="protein sequence ID" value="KXI28863.1"/>
    <property type="molecule type" value="Genomic_DNA"/>
</dbReference>
<accession>A0A136A0Y7</accession>
<organism evidence="1 2">
    <name type="scientific">Paraglaciecola hydrolytica</name>
    <dbReference type="NCBI Taxonomy" id="1799789"/>
    <lineage>
        <taxon>Bacteria</taxon>
        <taxon>Pseudomonadati</taxon>
        <taxon>Pseudomonadota</taxon>
        <taxon>Gammaproteobacteria</taxon>
        <taxon>Alteromonadales</taxon>
        <taxon>Alteromonadaceae</taxon>
        <taxon>Paraglaciecola</taxon>
    </lineage>
</organism>
<comment type="caution">
    <text evidence="1">The sequence shown here is derived from an EMBL/GenBank/DDBJ whole genome shotgun (WGS) entry which is preliminary data.</text>
</comment>
<proteinExistence type="predicted"/>
<gene>
    <name evidence="1" type="ORF">AX660_11760</name>
</gene>
<keyword evidence="2" id="KW-1185">Reference proteome</keyword>
<evidence type="ECO:0000313" key="2">
    <source>
        <dbReference type="Proteomes" id="UP000070299"/>
    </source>
</evidence>
<protein>
    <submittedName>
        <fullName evidence="1">Uncharacterized protein</fullName>
    </submittedName>
</protein>
<dbReference type="AlphaFoldDB" id="A0A136A0Y7"/>
<evidence type="ECO:0000313" key="1">
    <source>
        <dbReference type="EMBL" id="KXI28863.1"/>
    </source>
</evidence>
<sequence>MGAVILEWSAPLNTATRYSVQRRIASSSWSDLPQNTKQIKRDGTTLAQYIDSNPPKTSGIQYRTRSCGILIGGCLYSNPSSSITVSTYNRNTSDSNSNSIRDDAESLADFFHTVGSNNHTYLLHYAYYLQRLVDNSYGPSNDMRYDYWNMSHALICLQGAAGISEVTGTLLDNENAVRRYVSAQNAYSNSSYSVNIGPMTCNISTSTSNMASYVKSELEKSAFFETTQGDNVEKKSENLGLSDDLAVLNATSSSGFKFVIYVNGMLTDRPAADANLAHIKKVFNDYGANVSISLTHNYSEGAFDAIQAFKQYVNSPNDNSGWFLALADVTRFNLGLQTKNIPISFITDYLASIDFSDYKDGDDMTRLYSDINVRIPQGDVVLLAHSQGNFFANEVWEKVNNLNQGKAERFLRIYGLGSPASYIPRN</sequence>
<name>A0A136A0Y7_9ALTE</name>
<reference evidence="2" key="1">
    <citation type="submission" date="2016-02" db="EMBL/GenBank/DDBJ databases">
        <authorList>
            <person name="Schultz-Johansen M."/>
            <person name="Glaring M.A."/>
            <person name="Bech P.K."/>
            <person name="Stougaard P."/>
        </authorList>
    </citation>
    <scope>NUCLEOTIDE SEQUENCE [LARGE SCALE GENOMIC DNA]</scope>
    <source>
        <strain evidence="2">S66</strain>
    </source>
</reference>
<dbReference type="Proteomes" id="UP000070299">
    <property type="component" value="Unassembled WGS sequence"/>
</dbReference>